<evidence type="ECO:0000313" key="3">
    <source>
        <dbReference type="Proteomes" id="UP000419144"/>
    </source>
</evidence>
<dbReference type="Pfam" id="PF02493">
    <property type="entry name" value="MORN"/>
    <property type="match status" value="14"/>
</dbReference>
<dbReference type="FunFam" id="2.20.110.10:FF:000002">
    <property type="entry name" value="Phosphatidylinositol 4-phosphate 5-kinase 8"/>
    <property type="match status" value="1"/>
</dbReference>
<accession>A0A640KU09</accession>
<comment type="caution">
    <text evidence="2">The sequence shown here is derived from an EMBL/GenBank/DDBJ whole genome shotgun (WGS) entry which is preliminary data.</text>
</comment>
<dbReference type="InterPro" id="IPR003409">
    <property type="entry name" value="MORN"/>
</dbReference>
<dbReference type="EMBL" id="BLBS01000057">
    <property type="protein sequence ID" value="GET93250.1"/>
    <property type="molecule type" value="Genomic_DNA"/>
</dbReference>
<dbReference type="VEuPathDB" id="TriTrypDB:LtaPh_3618000"/>
<dbReference type="PANTHER" id="PTHR23084">
    <property type="entry name" value="PHOSPHATIDYLINOSITOL-4-PHOSPHATE 5-KINASE RELATED"/>
    <property type="match status" value="1"/>
</dbReference>
<dbReference type="Proteomes" id="UP000419144">
    <property type="component" value="Unassembled WGS sequence"/>
</dbReference>
<dbReference type="SMART" id="SM00698">
    <property type="entry name" value="MORN"/>
    <property type="match status" value="13"/>
</dbReference>
<protein>
    <recommendedName>
        <fullName evidence="4">MORN repeat-containing protein</fullName>
    </recommendedName>
</protein>
<dbReference type="OrthoDB" id="270720at2759"/>
<keyword evidence="1" id="KW-0677">Repeat</keyword>
<proteinExistence type="predicted"/>
<dbReference type="PANTHER" id="PTHR23084:SF263">
    <property type="entry name" value="MORN REPEAT-CONTAINING PROTEIN 1"/>
    <property type="match status" value="1"/>
</dbReference>
<gene>
    <name evidence="2" type="ORF">LtaPh_3618000</name>
</gene>
<dbReference type="Gene3D" id="2.20.110.10">
    <property type="entry name" value="Histone H3 K4-specific methyltransferase SET7/9 N-terminal domain"/>
    <property type="match status" value="4"/>
</dbReference>
<name>A0A640KU09_LEITA</name>
<evidence type="ECO:0000313" key="2">
    <source>
        <dbReference type="EMBL" id="GET93250.1"/>
    </source>
</evidence>
<reference evidence="2" key="1">
    <citation type="submission" date="2019-11" db="EMBL/GenBank/DDBJ databases">
        <title>Leishmania tarentolae CDS.</title>
        <authorList>
            <person name="Goto Y."/>
            <person name="Yamagishi J."/>
        </authorList>
    </citation>
    <scope>NUCLEOTIDE SEQUENCE [LARGE SCALE GENOMIC DNA]</scope>
    <source>
        <strain evidence="2">Parrot Tar II</strain>
    </source>
</reference>
<dbReference type="SUPFAM" id="SSF82185">
    <property type="entry name" value="Histone H3 K4-specific methyltransferase SET7/9 N-terminal domain"/>
    <property type="match status" value="4"/>
</dbReference>
<evidence type="ECO:0008006" key="4">
    <source>
        <dbReference type="Google" id="ProtNLM"/>
    </source>
</evidence>
<sequence>MTTTTGRLGASSSLSHFVKTSAPLDSQPTMIDPSIPFAVSGKVGVRDPVSHFTVALTEPALVVIRMKEGNTASRCALFLSCSYPKPDTNNAAWRLISPEPVKQIVLHPADPSYHVGMLHITVHYLEPSGQSNFQLQVTVKPEFFAMWLRTSEWTGAATGIAAADHMNTAKTLRSSSGLAAGKGPAADAVAMPAVPTLHTMLAASAARLPGSPSKLAGAPFTSLYVGDWRGDQREGLGLQYYAVPEEVLLQTTLAKNEVICFDHINAGNTDSSDCEAICTSTSQQAVTMTGVDVARPLMLLRAFSERYNLPWSAWSIPDTLTPEELAQLDFGFCFNSRSRAKDSKTMTELTSDNTSVSVDNAAASSPAGSSPLAGSVALPPTVSVVPCSTATEGIGALGGAISAFLADEIMSGEADAWRVLPVQPGVEVYAGEWVGNQKEGKGAYQWLDRSYVGEWVRGRREGYGCLRRKDGKWYRGQWERHLPHGHGEARLTPEGLLYKGEWRDGRRQGSGALTYPDGTTVHGTWISDELQPCVHVVYKDGSTYDGLWDPEEACRQGQGTWTDTQGCKHTHEWQHGIRVGAGQEVYPNGVVLDGVWRAGEIVDCTYVFPNGDRYVGSLDAVLHVREGTGTTVSADGACVYTGAWHQDKRNGYGVQTVQRPLRACESGEPAASPNVERYEGEWLDDLRSGRGHLTDGDGVYEGAFAHDYRDGNGVQRNALTGSFYEGSWKANRRCGAGTYYSATQGITYEGIFMQDRLTSIGTATNAALNEQYTGSWLDGLQQGHGSLRLANGDVLRGVWHRGAPDATATVEYIDADTLADGPRRAVETLSRYVGGWQGGEREGLGTQVFRDGSVYEGMWHANKQHGRGRLTTASGEAVECEWRDGCIVDGCVGDAYFVDGGVYHGHMNVAGVPHGAGVLTYPDNTVFDGQFFNGIYQL</sequence>
<keyword evidence="3" id="KW-1185">Reference proteome</keyword>
<evidence type="ECO:0000256" key="1">
    <source>
        <dbReference type="ARBA" id="ARBA00022737"/>
    </source>
</evidence>
<dbReference type="AlphaFoldDB" id="A0A640KU09"/>
<organism evidence="2 3">
    <name type="scientific">Leishmania tarentolae</name>
    <name type="common">Sauroleishmania tarentolae</name>
    <dbReference type="NCBI Taxonomy" id="5689"/>
    <lineage>
        <taxon>Eukaryota</taxon>
        <taxon>Discoba</taxon>
        <taxon>Euglenozoa</taxon>
        <taxon>Kinetoplastea</taxon>
        <taxon>Metakinetoplastina</taxon>
        <taxon>Trypanosomatida</taxon>
        <taxon>Trypanosomatidae</taxon>
        <taxon>Leishmaniinae</taxon>
        <taxon>Leishmania</taxon>
        <taxon>lizard Leishmania</taxon>
    </lineage>
</organism>